<evidence type="ECO:0000313" key="1">
    <source>
        <dbReference type="EMBL" id="MQL89435.1"/>
    </source>
</evidence>
<dbReference type="Proteomes" id="UP000652761">
    <property type="component" value="Unassembled WGS sequence"/>
</dbReference>
<reference evidence="1" key="1">
    <citation type="submission" date="2017-07" db="EMBL/GenBank/DDBJ databases">
        <title>Taro Niue Genome Assembly and Annotation.</title>
        <authorList>
            <person name="Atibalentja N."/>
            <person name="Keating K."/>
            <person name="Fields C.J."/>
        </authorList>
    </citation>
    <scope>NUCLEOTIDE SEQUENCE</scope>
    <source>
        <strain evidence="1">Niue_2</strain>
        <tissue evidence="1">Leaf</tissue>
    </source>
</reference>
<comment type="caution">
    <text evidence="1">The sequence shown here is derived from an EMBL/GenBank/DDBJ whole genome shotgun (WGS) entry which is preliminary data.</text>
</comment>
<dbReference type="AlphaFoldDB" id="A0A843V0N1"/>
<name>A0A843V0N1_COLES</name>
<sequence>MKSRVVERTSTRAQAARKLTTDLQEFGVSCDGAALSLSRRKMMKGWRGSRKPARTASELRQTLFSIE</sequence>
<dbReference type="EMBL" id="NMUH01001149">
    <property type="protein sequence ID" value="MQL89435.1"/>
    <property type="molecule type" value="Genomic_DNA"/>
</dbReference>
<accession>A0A843V0N1</accession>
<keyword evidence="2" id="KW-1185">Reference proteome</keyword>
<organism evidence="1 2">
    <name type="scientific">Colocasia esculenta</name>
    <name type="common">Wild taro</name>
    <name type="synonym">Arum esculentum</name>
    <dbReference type="NCBI Taxonomy" id="4460"/>
    <lineage>
        <taxon>Eukaryota</taxon>
        <taxon>Viridiplantae</taxon>
        <taxon>Streptophyta</taxon>
        <taxon>Embryophyta</taxon>
        <taxon>Tracheophyta</taxon>
        <taxon>Spermatophyta</taxon>
        <taxon>Magnoliopsida</taxon>
        <taxon>Liliopsida</taxon>
        <taxon>Araceae</taxon>
        <taxon>Aroideae</taxon>
        <taxon>Colocasieae</taxon>
        <taxon>Colocasia</taxon>
    </lineage>
</organism>
<evidence type="ECO:0000313" key="2">
    <source>
        <dbReference type="Proteomes" id="UP000652761"/>
    </source>
</evidence>
<gene>
    <name evidence="1" type="ORF">Taro_022019</name>
</gene>
<protein>
    <submittedName>
        <fullName evidence="1">Uncharacterized protein</fullName>
    </submittedName>
</protein>
<proteinExistence type="predicted"/>